<name>M3UHG7_GORML</name>
<feature type="transmembrane region" description="Helical" evidence="9">
    <location>
        <begin position="241"/>
        <end position="262"/>
    </location>
</feature>
<dbReference type="eggNOG" id="COG0477">
    <property type="taxonomic scope" value="Bacteria"/>
</dbReference>
<evidence type="ECO:0000256" key="5">
    <source>
        <dbReference type="ARBA" id="ARBA00022692"/>
    </source>
</evidence>
<keyword evidence="7 9" id="KW-0472">Membrane</keyword>
<reference evidence="11 12" key="1">
    <citation type="submission" date="2013-02" db="EMBL/GenBank/DDBJ databases">
        <title>Whole genome shotgun sequence of Gordonia malaquae NBRC 108250.</title>
        <authorList>
            <person name="Yoshida I."/>
            <person name="Hosoyama A."/>
            <person name="Tsuchikane K."/>
            <person name="Ando Y."/>
            <person name="Baba S."/>
            <person name="Ohji S."/>
            <person name="Hamada M."/>
            <person name="Tamura T."/>
            <person name="Yamazoe A."/>
            <person name="Yamazaki S."/>
            <person name="Fujita N."/>
        </authorList>
    </citation>
    <scope>NUCLEOTIDE SEQUENCE [LARGE SCALE GENOMIC DNA]</scope>
    <source>
        <strain evidence="11 12">NBRC 108250</strain>
    </source>
</reference>
<dbReference type="GO" id="GO:0022857">
    <property type="term" value="F:transmembrane transporter activity"/>
    <property type="evidence" value="ECO:0007669"/>
    <property type="project" value="InterPro"/>
</dbReference>
<dbReference type="PANTHER" id="PTHR23501:SF197">
    <property type="entry name" value="COMD"/>
    <property type="match status" value="1"/>
</dbReference>
<comment type="caution">
    <text evidence="11">The sequence shown here is derived from an EMBL/GenBank/DDBJ whole genome shotgun (WGS) entry which is preliminary data.</text>
</comment>
<feature type="transmembrane region" description="Helical" evidence="9">
    <location>
        <begin position="418"/>
        <end position="437"/>
    </location>
</feature>
<evidence type="ECO:0000256" key="7">
    <source>
        <dbReference type="ARBA" id="ARBA00023136"/>
    </source>
</evidence>
<feature type="transmembrane region" description="Helical" evidence="9">
    <location>
        <begin position="61"/>
        <end position="79"/>
    </location>
</feature>
<evidence type="ECO:0000256" key="3">
    <source>
        <dbReference type="ARBA" id="ARBA00022448"/>
    </source>
</evidence>
<comment type="subcellular location">
    <subcellularLocation>
        <location evidence="1">Cell membrane</location>
        <topology evidence="1">Multi-pass membrane protein</topology>
    </subcellularLocation>
</comment>
<dbReference type="Gene3D" id="1.20.1250.20">
    <property type="entry name" value="MFS general substrate transporter like domains"/>
    <property type="match status" value="1"/>
</dbReference>
<feature type="transmembrane region" description="Helical" evidence="9">
    <location>
        <begin position="314"/>
        <end position="335"/>
    </location>
</feature>
<dbReference type="PRINTS" id="PR01036">
    <property type="entry name" value="TCRTETB"/>
</dbReference>
<feature type="transmembrane region" description="Helical" evidence="9">
    <location>
        <begin position="116"/>
        <end position="137"/>
    </location>
</feature>
<keyword evidence="5 9" id="KW-0812">Transmembrane</keyword>
<dbReference type="OrthoDB" id="7375466at2"/>
<gene>
    <name evidence="11" type="ORF">GM1_004_02550</name>
</gene>
<evidence type="ECO:0000256" key="9">
    <source>
        <dbReference type="SAM" id="Phobius"/>
    </source>
</evidence>
<dbReference type="CDD" id="cd17502">
    <property type="entry name" value="MFS_Azr1_MDR_like"/>
    <property type="match status" value="1"/>
</dbReference>
<keyword evidence="12" id="KW-1185">Reference proteome</keyword>
<feature type="transmembrane region" description="Helical" evidence="9">
    <location>
        <begin position="347"/>
        <end position="366"/>
    </location>
</feature>
<dbReference type="PROSITE" id="PS50850">
    <property type="entry name" value="MFS"/>
    <property type="match status" value="1"/>
</dbReference>
<dbReference type="InterPro" id="IPR020846">
    <property type="entry name" value="MFS_dom"/>
</dbReference>
<evidence type="ECO:0000313" key="12">
    <source>
        <dbReference type="Proteomes" id="UP000035009"/>
    </source>
</evidence>
<accession>M3UHG7</accession>
<dbReference type="EMBL" id="BAOP01000004">
    <property type="protein sequence ID" value="GAC78810.1"/>
    <property type="molecule type" value="Genomic_DNA"/>
</dbReference>
<keyword evidence="3" id="KW-0813">Transport</keyword>
<protein>
    <submittedName>
        <fullName evidence="11">Putative drug resistance protein</fullName>
    </submittedName>
</protein>
<dbReference type="Gene3D" id="1.20.1720.10">
    <property type="entry name" value="Multidrug resistance protein D"/>
    <property type="match status" value="1"/>
</dbReference>
<evidence type="ECO:0000256" key="2">
    <source>
        <dbReference type="ARBA" id="ARBA00007520"/>
    </source>
</evidence>
<evidence type="ECO:0000256" key="6">
    <source>
        <dbReference type="ARBA" id="ARBA00022989"/>
    </source>
</evidence>
<dbReference type="NCBIfam" id="TIGR00711">
    <property type="entry name" value="efflux_EmrB"/>
    <property type="match status" value="1"/>
</dbReference>
<dbReference type="GO" id="GO:0005886">
    <property type="term" value="C:plasma membrane"/>
    <property type="evidence" value="ECO:0007669"/>
    <property type="project" value="UniProtKB-SubCell"/>
</dbReference>
<dbReference type="InterPro" id="IPR011701">
    <property type="entry name" value="MFS"/>
</dbReference>
<feature type="region of interest" description="Disordered" evidence="8">
    <location>
        <begin position="527"/>
        <end position="557"/>
    </location>
</feature>
<sequence>MTTPETTQASQTPGESSMSQKNIILLFIGLMITMLLAALNQTVLSTALPTIVGELHGVDQMTWVITSYILASTIVMPVYGRISDLLGRKPVILTAIVLFIAGSIVGALAGDITWLIVGRVIQGLGGGGLMILSQAAIADVVSPRDRGKYMGFMGAVFAVASVAGPLLGGWLTEGPGWRWAFWLNVPLGALAIAATIVFMRLPKPQHSERPKLDYTGMALIAAATTALVLMCTWGGHTYDWASPQIIGLGVASVVLAVAFVFVEKRAQTPIIPMQLFSNRNFTLVTIAALMVGITMFGALGYMPTYIQMVTGVDATVAGLYMIPMMGGLLITSIASGQIISRTGRYKVFPLVGSVIIGIALALLSTMHVDTPTWLMCVYLAVFGIGLGLAMQVLTLIVQNEFPGALVGTATAANNYFRQVGATLGSAIVGSIFASRLVDLLSERLGGTGAAAGGSSGRNDLTPAAVNSLPDQIRIPIIESYNDALLPIFLFFVPLAVAALIVLLFVDEKPLSTKVRDVAEVEGVGEGQVLPEPFDVPSRESDTAVRSSLTKARERADV</sequence>
<dbReference type="PANTHER" id="PTHR23501">
    <property type="entry name" value="MAJOR FACILITATOR SUPERFAMILY"/>
    <property type="match status" value="1"/>
</dbReference>
<evidence type="ECO:0000256" key="4">
    <source>
        <dbReference type="ARBA" id="ARBA00022475"/>
    </source>
</evidence>
<dbReference type="FunFam" id="1.20.1720.10:FF:000004">
    <property type="entry name" value="EmrB/QacA family drug resistance transporter"/>
    <property type="match status" value="1"/>
</dbReference>
<dbReference type="Proteomes" id="UP000035009">
    <property type="component" value="Unassembled WGS sequence"/>
</dbReference>
<feature type="transmembrane region" description="Helical" evidence="9">
    <location>
        <begin position="372"/>
        <end position="397"/>
    </location>
</feature>
<dbReference type="InterPro" id="IPR004638">
    <property type="entry name" value="EmrB-like"/>
</dbReference>
<feature type="transmembrane region" description="Helical" evidence="9">
    <location>
        <begin position="91"/>
        <end position="110"/>
    </location>
</feature>
<feature type="transmembrane region" description="Helical" evidence="9">
    <location>
        <begin position="149"/>
        <end position="167"/>
    </location>
</feature>
<comment type="similarity">
    <text evidence="2">Belongs to the major facilitator superfamily. TCR/Tet family.</text>
</comment>
<feature type="transmembrane region" description="Helical" evidence="9">
    <location>
        <begin position="23"/>
        <end position="41"/>
    </location>
</feature>
<proteinExistence type="inferred from homology"/>
<feature type="transmembrane region" description="Helical" evidence="9">
    <location>
        <begin position="283"/>
        <end position="302"/>
    </location>
</feature>
<dbReference type="RefSeq" id="WP_008376944.1">
    <property type="nucleotide sequence ID" value="NZ_BAOP01000004.1"/>
</dbReference>
<feature type="transmembrane region" description="Helical" evidence="9">
    <location>
        <begin position="214"/>
        <end position="235"/>
    </location>
</feature>
<keyword evidence="4" id="KW-1003">Cell membrane</keyword>
<feature type="transmembrane region" description="Helical" evidence="9">
    <location>
        <begin position="483"/>
        <end position="505"/>
    </location>
</feature>
<evidence type="ECO:0000259" key="10">
    <source>
        <dbReference type="PROSITE" id="PS50850"/>
    </source>
</evidence>
<organism evidence="11 12">
    <name type="scientific">Gordonia malaquae NBRC 108250</name>
    <dbReference type="NCBI Taxonomy" id="1223542"/>
    <lineage>
        <taxon>Bacteria</taxon>
        <taxon>Bacillati</taxon>
        <taxon>Actinomycetota</taxon>
        <taxon>Actinomycetes</taxon>
        <taxon>Mycobacteriales</taxon>
        <taxon>Gordoniaceae</taxon>
        <taxon>Gordonia</taxon>
    </lineage>
</organism>
<dbReference type="SUPFAM" id="SSF103473">
    <property type="entry name" value="MFS general substrate transporter"/>
    <property type="match status" value="1"/>
</dbReference>
<evidence type="ECO:0000256" key="1">
    <source>
        <dbReference type="ARBA" id="ARBA00004651"/>
    </source>
</evidence>
<feature type="transmembrane region" description="Helical" evidence="9">
    <location>
        <begin position="179"/>
        <end position="202"/>
    </location>
</feature>
<dbReference type="STRING" id="410332.SAMN04488550_2938"/>
<dbReference type="AlphaFoldDB" id="M3UHG7"/>
<feature type="domain" description="Major facilitator superfamily (MFS) profile" evidence="10">
    <location>
        <begin position="26"/>
        <end position="510"/>
    </location>
</feature>
<dbReference type="Pfam" id="PF07690">
    <property type="entry name" value="MFS_1"/>
    <property type="match status" value="1"/>
</dbReference>
<keyword evidence="6 9" id="KW-1133">Transmembrane helix</keyword>
<dbReference type="InterPro" id="IPR036259">
    <property type="entry name" value="MFS_trans_sf"/>
</dbReference>
<evidence type="ECO:0000313" key="11">
    <source>
        <dbReference type="EMBL" id="GAC78810.1"/>
    </source>
</evidence>
<evidence type="ECO:0000256" key="8">
    <source>
        <dbReference type="SAM" id="MobiDB-lite"/>
    </source>
</evidence>